<reference evidence="3" key="2">
    <citation type="submission" date="2018-04" db="EMBL/GenBank/DDBJ databases">
        <title>OnivRS2 (Oryza nivara Reference Sequence Version 2).</title>
        <authorList>
            <person name="Zhang J."/>
            <person name="Kudrna D."/>
            <person name="Lee S."/>
            <person name="Talag J."/>
            <person name="Rajasekar S."/>
            <person name="Welchert J."/>
            <person name="Hsing Y.-I."/>
            <person name="Wing R.A."/>
        </authorList>
    </citation>
    <scope>NUCLEOTIDE SEQUENCE [LARGE SCALE GENOMIC DNA]</scope>
    <source>
        <strain evidence="3">SL10</strain>
    </source>
</reference>
<dbReference type="AlphaFoldDB" id="A0A0E0ICV9"/>
<evidence type="ECO:0000256" key="1">
    <source>
        <dbReference type="SAM" id="MobiDB-lite"/>
    </source>
</evidence>
<evidence type="ECO:0000259" key="2">
    <source>
        <dbReference type="Pfam" id="PF03478"/>
    </source>
</evidence>
<dbReference type="eggNOG" id="ENOG502RRP4">
    <property type="taxonomic scope" value="Eukaryota"/>
</dbReference>
<dbReference type="Proteomes" id="UP000006591">
    <property type="component" value="Chromosome 8"/>
</dbReference>
<dbReference type="EnsemblPlants" id="ONIVA08G18610.1">
    <property type="protein sequence ID" value="ONIVA08G18610.1"/>
    <property type="gene ID" value="ONIVA08G18610"/>
</dbReference>
<feature type="region of interest" description="Disordered" evidence="1">
    <location>
        <begin position="871"/>
        <end position="943"/>
    </location>
</feature>
<feature type="domain" description="KIB1-4 beta-propeller" evidence="2">
    <location>
        <begin position="510"/>
        <end position="849"/>
    </location>
</feature>
<dbReference type="Gramene" id="ONIVA08G18610.1">
    <property type="protein sequence ID" value="ONIVA08G18610.1"/>
    <property type="gene ID" value="ONIVA08G18610"/>
</dbReference>
<dbReference type="STRING" id="4536.A0A0E0ICV9"/>
<proteinExistence type="predicted"/>
<dbReference type="InterPro" id="IPR005174">
    <property type="entry name" value="KIB1-4_b-propeller"/>
</dbReference>
<feature type="domain" description="KIB1-4 beta-propeller" evidence="2">
    <location>
        <begin position="73"/>
        <end position="407"/>
    </location>
</feature>
<accession>A0A0E0ICV9</accession>
<organism evidence="3">
    <name type="scientific">Oryza nivara</name>
    <name type="common">Indian wild rice</name>
    <name type="synonym">Oryza sativa f. spontanea</name>
    <dbReference type="NCBI Taxonomy" id="4536"/>
    <lineage>
        <taxon>Eukaryota</taxon>
        <taxon>Viridiplantae</taxon>
        <taxon>Streptophyta</taxon>
        <taxon>Embryophyta</taxon>
        <taxon>Tracheophyta</taxon>
        <taxon>Spermatophyta</taxon>
        <taxon>Magnoliopsida</taxon>
        <taxon>Liliopsida</taxon>
        <taxon>Poales</taxon>
        <taxon>Poaceae</taxon>
        <taxon>BOP clade</taxon>
        <taxon>Oryzoideae</taxon>
        <taxon>Oryzeae</taxon>
        <taxon>Oryzinae</taxon>
        <taxon>Oryza</taxon>
    </lineage>
</organism>
<protein>
    <recommendedName>
        <fullName evidence="2">KIB1-4 beta-propeller domain-containing protein</fullName>
    </recommendedName>
</protein>
<dbReference type="PANTHER" id="PTHR45560">
    <property type="entry name" value="OS04G0163150 PROTEIN-RELATED"/>
    <property type="match status" value="1"/>
</dbReference>
<evidence type="ECO:0000313" key="3">
    <source>
        <dbReference type="EnsemblPlants" id="ONIVA08G18610.1"/>
    </source>
</evidence>
<feature type="region of interest" description="Disordered" evidence="1">
    <location>
        <begin position="418"/>
        <end position="449"/>
    </location>
</feature>
<dbReference type="Pfam" id="PF03478">
    <property type="entry name" value="Beta-prop_KIB1-4"/>
    <property type="match status" value="2"/>
</dbReference>
<feature type="compositionally biased region" description="Acidic residues" evidence="1">
    <location>
        <begin position="884"/>
        <end position="920"/>
    </location>
</feature>
<dbReference type="HOGENOM" id="CLU_316978_0_0_1"/>
<reference evidence="3" key="1">
    <citation type="submission" date="2015-04" db="UniProtKB">
        <authorList>
            <consortium name="EnsemblPlants"/>
        </authorList>
    </citation>
    <scope>IDENTIFICATION</scope>
    <source>
        <strain evidence="3">SL10</strain>
    </source>
</reference>
<dbReference type="OMA" id="HIAADEM"/>
<dbReference type="PANTHER" id="PTHR45560:SF4">
    <property type="entry name" value="OS04G0164500 PROTEIN"/>
    <property type="match status" value="1"/>
</dbReference>
<sequence>MDTPPPMQSDAAAPASAVDFSNLTTDLVIDIHGRLAFVDRLAVGAVFGAAGHAVKPEAPWLVLPGETPETSRLYSVADRRVAAARAPDPAMRGCCVVGSSGGWVVTADTRARLHMANPVTGEQHALPAITTCPFFYVSNPTWPLFHVNILQDQLIRVRHGGGEKVPAARLPLCTLVADQMRGWVYRKVILSASPRPGAYAAMLLLDVDRHRGNPAFATSDDPAWRVAPSPDGVEDAIHHRGKFYSITYSGVVEEWDRRGGDGVFTSRAVSPKLPAITGGGGDHHRRYLVAAPGGELMVVTKSFKVVEIGERYMDSERRVCFTVQVLDDGGGEGGRWRRAASIGETAVFVGASSNSVCVSTKAHPELRPDCVYFAADELVKGPFRRDDDDGFHSYRGCDDKKRVVGVYSLKDGGRVEGLPELGDHATWPPPASESSDATTTPVTADDDAAVDYSNLPPDIVVDIHARLTHLDRLTVAAVFGAAGHSMSPEAPWLAIPGGETATAPAPPTKLYSISDRRAAAARAGEAAMRGCFVLGGSGDGWLVTADKRSRLRMVNPVTGAHRALPAITTCPFFYTMSWAGRGSHVNLTAGPFMRVRHGGGGPPPPPPEQLIGTSLYTVTAGQVRQFVYRKVVLSAAAAARPGGSYAAMLILSPDLGAPMFATSDDPAWRVAPSRDGVEDAIHHRGRFYSITYTGVVEEWDRRGGGGGFTSRTVATAPLKPDDLKNRKYIAAAPDGKLMVVVKFFKDIKYQTRGRDGYLRRTHTVTDMRVLFKLLVLDDEESGRWRKKEEEVGDAAAAVLFVGANASMCVAATSGGDLAGACIYFTDDDVVRGRPFDKSKDDDHWRYREDDREIVAGVYSLEKHRAHKLPVLQRRRRTPSYGHDYDDDDDINDGDDNYDGNADADDNGGGGDDDGEDEEEVQIGKIWPPPVWYKPCTSAASTSS</sequence>
<name>A0A0E0ICV9_ORYNI</name>
<keyword evidence="4" id="KW-1185">Reference proteome</keyword>
<evidence type="ECO:0000313" key="4">
    <source>
        <dbReference type="Proteomes" id="UP000006591"/>
    </source>
</evidence>